<keyword evidence="8" id="KW-1185">Reference proteome</keyword>
<feature type="transmembrane region" description="Helical" evidence="5">
    <location>
        <begin position="7"/>
        <end position="28"/>
    </location>
</feature>
<keyword evidence="3 5" id="KW-1133">Transmembrane helix</keyword>
<feature type="domain" description="Translocation and assembly module TamB C-terminal" evidence="6">
    <location>
        <begin position="1096"/>
        <end position="1477"/>
    </location>
</feature>
<dbReference type="InterPro" id="IPR007452">
    <property type="entry name" value="TamB_C"/>
</dbReference>
<organism evidence="7 8">
    <name type="scientific">Hallella colorans</name>
    <dbReference type="NCBI Taxonomy" id="1703337"/>
    <lineage>
        <taxon>Bacteria</taxon>
        <taxon>Pseudomonadati</taxon>
        <taxon>Bacteroidota</taxon>
        <taxon>Bacteroidia</taxon>
        <taxon>Bacteroidales</taxon>
        <taxon>Prevotellaceae</taxon>
        <taxon>Hallella</taxon>
    </lineage>
</organism>
<comment type="caution">
    <text evidence="7">The sequence shown here is derived from an EMBL/GenBank/DDBJ whole genome shotgun (WGS) entry which is preliminary data.</text>
</comment>
<dbReference type="Proteomes" id="UP000245870">
    <property type="component" value="Unassembled WGS sequence"/>
</dbReference>
<accession>A0A2U0UNY4</accession>
<keyword evidence="4 5" id="KW-0472">Membrane</keyword>
<protein>
    <submittedName>
        <fullName evidence="7">Uncharacterized protein DUF490</fullName>
    </submittedName>
</protein>
<dbReference type="GO" id="GO:0005886">
    <property type="term" value="C:plasma membrane"/>
    <property type="evidence" value="ECO:0007669"/>
    <property type="project" value="InterPro"/>
</dbReference>
<evidence type="ECO:0000256" key="4">
    <source>
        <dbReference type="ARBA" id="ARBA00023136"/>
    </source>
</evidence>
<evidence type="ECO:0000256" key="2">
    <source>
        <dbReference type="ARBA" id="ARBA00022692"/>
    </source>
</evidence>
<dbReference type="PANTHER" id="PTHR36985">
    <property type="entry name" value="TRANSLOCATION AND ASSEMBLY MODULE SUBUNIT TAMB"/>
    <property type="match status" value="1"/>
</dbReference>
<dbReference type="RefSeq" id="WP_116615471.1">
    <property type="nucleotide sequence ID" value="NZ_CAMQYP010000067.1"/>
</dbReference>
<evidence type="ECO:0000256" key="3">
    <source>
        <dbReference type="ARBA" id="ARBA00022989"/>
    </source>
</evidence>
<evidence type="ECO:0000256" key="5">
    <source>
        <dbReference type="SAM" id="Phobius"/>
    </source>
</evidence>
<sequence length="1540" mass="172012">MNKIFKWSGIVVLIVILLFATLCSLFYFPPFQKWAVKQVTAYASEEMGLKINVGQVKLAFPLDLSLENVQVLESNDSLSNVMDTVADIRKVVVDIQFRPLFDKMIMVDELSVNNMKVNTSHFIPTAQFVGSIGHLDLKAHGIDLRNSAVNINHVVLKDAILDVQLKDTVTSDTTKSNNVWKVNLADLKVENTDFTLHLHRDSLSANTYFKHATAKNTHFDFNKGLYAVSQFKCDNSRIRYSKNYEPKINGLDYNHIELDNLKLRANDFSYVDSKIKVQIHEGAFREKSGLRVDLLKGSFAMDSTKLSLPNLNLKTADGTAIALDYNMAMNAFDDANPGTFNVNIKGQISKPDLMTILEKKLPNGMARKWPNKPLVAIGEIRGNLQKTLIKGLNVSMPGAFKLKADGRVENMTDTRHLKANIDLNVKTHDVSFITHLLDKETRKNVRIPNDIGVKGKIRVNGDKYSSNFIATHGTGKLHGQVDFSATQMNYSAKLNANAFPIQRFVPNMHLSAFTGTIQAKGHGANFMSSGTNLVANTKIKKFSYGEYNLDHIDAKVNMRNGRVSAFVNSRNRAMKGVFKVDATTKGKQIQGVIDGDFERLDLHALHITNEPFLLSMSTKLNLSSDLKHNHHINGSMYNIIFSNDSVVFHPEDVTLDVLTRRDTTQANIDSGDLSMRLSASGGYEKLLKNTGKFASELQRQIKNKYIDQKRLYACIPNSRISVVSGPDNLISRILKHYGFTTNNVFMDFSTSSVYGLNGNLYVDSLVVDSFQIDTVRFRIDSDRSNITYFAQLHNGKDNPHYVFNAFLDGAINEKGTYAKARVYDANDSLGVRLGLQGVMEPHGVSFHLFGENPIIGYKEFSVNDSNYVYLGDDKRVSADLVLQAKDGMGVQIYSNDDHEGVLQDVTINTHHFNLGEVLSMIPYMPNVSGVMNGDFHIIQTPNEISVSSSVNVADMVYEGNKMGNIGSEFTYMPRADGGHYVDGILTYNGDEIAVLNGTYHSAGKGALDATLALENMPLDLVNGFIPNKIVGLRGDVDGTLDIKGTLSTPDVNGELYLDSTYIYSDPYGVEMKCANDPVTIKNSRLLFENFEMFAHNESPLTIRGFFDFSDLDRMYTNIRMRAENYLLVDSKEKERSDAYGQVYVNFAGDMRGVVDNMKLRGRLQVLGTSDLKYILKDSPLSTDNQLEGLVDFVDFRDTTKQVVSRPPITGIDVDMSINIDEGAHVNCYLNADKSNYIDIVGGGEMRFRYNMVDDVRLTGRYTIGNGEMKYSLPVIPLKTFSIQDGSYIEFRGDAMNPKLNLTATEETVATVGEASGDGRIVKFVSGVVVTKTLKDMGLEFIIDAPEDMNIHNQLQVMSKEERGKIAITMLTTGMYLDDGNPSGFAVNSALSAFLNSQINHISNKALQTLDVSFGVDNSINDKGALHTDYSFKFAKRFWNNRLRVVVGGKLSSGTDAAMQNETFFDNVTLEYRLSPTSNKYLNLFYERDNYDWLDGVVSKFGGGFMWKRKLRHFKDIFSSDKKEKLLMEMNDSLSKDTVVK</sequence>
<dbReference type="Pfam" id="PF04357">
    <property type="entry name" value="TamB"/>
    <property type="match status" value="1"/>
</dbReference>
<keyword evidence="2 5" id="KW-0812">Transmembrane</keyword>
<name>A0A2U0UNY4_9BACT</name>
<dbReference type="PANTHER" id="PTHR36985:SF1">
    <property type="entry name" value="TRANSLOCATION AND ASSEMBLY MODULE SUBUNIT TAMB"/>
    <property type="match status" value="1"/>
</dbReference>
<evidence type="ECO:0000313" key="8">
    <source>
        <dbReference type="Proteomes" id="UP000245870"/>
    </source>
</evidence>
<comment type="subcellular location">
    <subcellularLocation>
        <location evidence="1">Membrane</location>
        <topology evidence="1">Single-pass membrane protein</topology>
    </subcellularLocation>
</comment>
<proteinExistence type="predicted"/>
<evidence type="ECO:0000313" key="7">
    <source>
        <dbReference type="EMBL" id="PVX59295.1"/>
    </source>
</evidence>
<dbReference type="GO" id="GO:0009306">
    <property type="term" value="P:protein secretion"/>
    <property type="evidence" value="ECO:0007669"/>
    <property type="project" value="InterPro"/>
</dbReference>
<reference evidence="7 8" key="1">
    <citation type="submission" date="2018-05" db="EMBL/GenBank/DDBJ databases">
        <title>Genomic Encyclopedia of Type Strains, Phase IV (KMG-IV): sequencing the most valuable type-strain genomes for metagenomic binning, comparative biology and taxonomic classification.</title>
        <authorList>
            <person name="Goeker M."/>
        </authorList>
    </citation>
    <scope>NUCLEOTIDE SEQUENCE [LARGE SCALE GENOMIC DNA]</scope>
    <source>
        <strain evidence="7 8">DSM 100333</strain>
    </source>
</reference>
<dbReference type="EMBL" id="QENY01000001">
    <property type="protein sequence ID" value="PVX59295.1"/>
    <property type="molecule type" value="Genomic_DNA"/>
</dbReference>
<gene>
    <name evidence="7" type="ORF">C7379_10163</name>
</gene>
<dbReference type="OrthoDB" id="9811276at2"/>
<evidence type="ECO:0000259" key="6">
    <source>
        <dbReference type="Pfam" id="PF04357"/>
    </source>
</evidence>
<evidence type="ECO:0000256" key="1">
    <source>
        <dbReference type="ARBA" id="ARBA00004167"/>
    </source>
</evidence>